<name>A0ACB8S7Q1_9AGAM</name>
<evidence type="ECO:0000313" key="2">
    <source>
        <dbReference type="Proteomes" id="UP000814033"/>
    </source>
</evidence>
<gene>
    <name evidence="1" type="ORF">FA95DRAFT_1553918</name>
</gene>
<comment type="caution">
    <text evidence="1">The sequence shown here is derived from an EMBL/GenBank/DDBJ whole genome shotgun (WGS) entry which is preliminary data.</text>
</comment>
<accession>A0ACB8S7Q1</accession>
<dbReference type="EMBL" id="MU275847">
    <property type="protein sequence ID" value="KAI0052222.1"/>
    <property type="molecule type" value="Genomic_DNA"/>
</dbReference>
<reference evidence="1" key="2">
    <citation type="journal article" date="2022" name="New Phytol.">
        <title>Evolutionary transition to the ectomycorrhizal habit in the genomes of a hyperdiverse lineage of mushroom-forming fungi.</title>
        <authorList>
            <person name="Looney B."/>
            <person name="Miyauchi S."/>
            <person name="Morin E."/>
            <person name="Drula E."/>
            <person name="Courty P.E."/>
            <person name="Kohler A."/>
            <person name="Kuo A."/>
            <person name="LaButti K."/>
            <person name="Pangilinan J."/>
            <person name="Lipzen A."/>
            <person name="Riley R."/>
            <person name="Andreopoulos W."/>
            <person name="He G."/>
            <person name="Johnson J."/>
            <person name="Nolan M."/>
            <person name="Tritt A."/>
            <person name="Barry K.W."/>
            <person name="Grigoriev I.V."/>
            <person name="Nagy L.G."/>
            <person name="Hibbett D."/>
            <person name="Henrissat B."/>
            <person name="Matheny P.B."/>
            <person name="Labbe J."/>
            <person name="Martin F.M."/>
        </authorList>
    </citation>
    <scope>NUCLEOTIDE SEQUENCE</scope>
    <source>
        <strain evidence="1">FP105234-sp</strain>
    </source>
</reference>
<reference evidence="1" key="1">
    <citation type="submission" date="2021-02" db="EMBL/GenBank/DDBJ databases">
        <authorList>
            <consortium name="DOE Joint Genome Institute"/>
            <person name="Ahrendt S."/>
            <person name="Looney B.P."/>
            <person name="Miyauchi S."/>
            <person name="Morin E."/>
            <person name="Drula E."/>
            <person name="Courty P.E."/>
            <person name="Chicoki N."/>
            <person name="Fauchery L."/>
            <person name="Kohler A."/>
            <person name="Kuo A."/>
            <person name="Labutti K."/>
            <person name="Pangilinan J."/>
            <person name="Lipzen A."/>
            <person name="Riley R."/>
            <person name="Andreopoulos W."/>
            <person name="He G."/>
            <person name="Johnson J."/>
            <person name="Barry K.W."/>
            <person name="Grigoriev I.V."/>
            <person name="Nagy L."/>
            <person name="Hibbett D."/>
            <person name="Henrissat B."/>
            <person name="Matheny P.B."/>
            <person name="Labbe J."/>
            <person name="Martin F."/>
        </authorList>
    </citation>
    <scope>NUCLEOTIDE SEQUENCE</scope>
    <source>
        <strain evidence="1">FP105234-sp</strain>
    </source>
</reference>
<sequence length="546" mass="60945">MGGLGFAMALKRQRLSTNFVLYESAPDIGGTWRDNIYPGCASDIPIHWYTYSTELKSDWARSHGLQPEIQQYLHGLVDKYSLRPHCRFGTSVISADWDGVASVWRLVLQDVKTKATTGATAKALISAIGILCVPNEVNIAGTDAFKGRMFHSARWQYDFELKGKRVGVIGNGCSADQFMPVISEDPSTQIVQFCRTPMWFVDGVHRPYSSVSRWAFRYLPFLLKLHRYLIAASYDAVYIIFPRRFGFLNRFQAKEMTKYIKDKAPVEYHEKLIPSYSVGCRRIIRDNHYLECLHRPNVTLNWDGIERITESGIQTKTGEVPLDVIICATGFVTDKFPVQIKGTEGTLDEYFNAHGGPTAYLGATVPGFPNFVLIQGPNTSTGHASVIFTEETQTNYALELLKPVLSGALSSVAPTHAATDAYNELIQARLTQTVWMSCVSWYRAGNSGKIIGTFPGPVALYWWWLRAVRWNDYSVEGKGKSGWERRRTVKSAALWTALAGILAVLLGALSTSLNPGGSYGILKDLTSWEQDPVGRFGSYVDRLRGA</sequence>
<keyword evidence="2" id="KW-1185">Reference proteome</keyword>
<evidence type="ECO:0000313" key="1">
    <source>
        <dbReference type="EMBL" id="KAI0052222.1"/>
    </source>
</evidence>
<protein>
    <submittedName>
        <fullName evidence="1">FAD/NAD-P-binding domain-containing protein</fullName>
    </submittedName>
</protein>
<dbReference type="Proteomes" id="UP000814033">
    <property type="component" value="Unassembled WGS sequence"/>
</dbReference>
<proteinExistence type="predicted"/>
<organism evidence="1 2">
    <name type="scientific">Auriscalpium vulgare</name>
    <dbReference type="NCBI Taxonomy" id="40419"/>
    <lineage>
        <taxon>Eukaryota</taxon>
        <taxon>Fungi</taxon>
        <taxon>Dikarya</taxon>
        <taxon>Basidiomycota</taxon>
        <taxon>Agaricomycotina</taxon>
        <taxon>Agaricomycetes</taxon>
        <taxon>Russulales</taxon>
        <taxon>Auriscalpiaceae</taxon>
        <taxon>Auriscalpium</taxon>
    </lineage>
</organism>